<keyword evidence="3" id="KW-1185">Reference proteome</keyword>
<sequence length="341" mass="36404">MRLLTEPLSRREPWQIFRSDSAVSATIKLHYFNHVYPTSTTHSTTNNENDNENDNEHNNDDNNNDNNHTNDNNPLHFPNIPRNILSCHTGGTHEIEPHAPYAPNTASHITYVSRITASSAEFPFLLTPAGPSHPPRDSRQHHEHAPAPPLRHPDARQTTTTAAAAAAAAAACPRARDAGAVSQSGGRVGTEGGAAKGQGTAAGKDGAGGGGGRRSCGGDDEGAQRDDAGGGGGGEEDRDGDGEGGGGKGACGACQGADVERLGRDEMAKRMNESEDPEWVSDKRKREAKLVETNNMAASMGVDTPFLEEMLGVKLKCELNWAAQKRNVDRPGEPEERRREE</sequence>
<dbReference type="RefSeq" id="XP_020125264.1">
    <property type="nucleotide sequence ID" value="XM_020280073.1"/>
</dbReference>
<evidence type="ECO:0000256" key="1">
    <source>
        <dbReference type="SAM" id="MobiDB-lite"/>
    </source>
</evidence>
<protein>
    <submittedName>
        <fullName evidence="2">Uncharacterized protein</fullName>
    </submittedName>
</protein>
<accession>A0A1J9RM58</accession>
<organism evidence="2 3">
    <name type="scientific">Diplodia corticola</name>
    <dbReference type="NCBI Taxonomy" id="236234"/>
    <lineage>
        <taxon>Eukaryota</taxon>
        <taxon>Fungi</taxon>
        <taxon>Dikarya</taxon>
        <taxon>Ascomycota</taxon>
        <taxon>Pezizomycotina</taxon>
        <taxon>Dothideomycetes</taxon>
        <taxon>Dothideomycetes incertae sedis</taxon>
        <taxon>Botryosphaeriales</taxon>
        <taxon>Botryosphaeriaceae</taxon>
        <taxon>Diplodia</taxon>
    </lineage>
</organism>
<feature type="compositionally biased region" description="Gly residues" evidence="1">
    <location>
        <begin position="205"/>
        <end position="215"/>
    </location>
</feature>
<comment type="caution">
    <text evidence="2">The sequence shown here is derived from an EMBL/GenBank/DDBJ whole genome shotgun (WGS) entry which is preliminary data.</text>
</comment>
<feature type="compositionally biased region" description="Basic and acidic residues" evidence="1">
    <location>
        <begin position="134"/>
        <end position="155"/>
    </location>
</feature>
<proteinExistence type="predicted"/>
<feature type="compositionally biased region" description="Low complexity" evidence="1">
    <location>
        <begin position="38"/>
        <end position="48"/>
    </location>
</feature>
<feature type="compositionally biased region" description="Low complexity" evidence="1">
    <location>
        <begin position="64"/>
        <end position="73"/>
    </location>
</feature>
<feature type="compositionally biased region" description="Low complexity" evidence="1">
    <location>
        <begin position="156"/>
        <end position="173"/>
    </location>
</feature>
<feature type="region of interest" description="Disordered" evidence="1">
    <location>
        <begin position="37"/>
        <end position="83"/>
    </location>
</feature>
<evidence type="ECO:0000313" key="3">
    <source>
        <dbReference type="Proteomes" id="UP000183809"/>
    </source>
</evidence>
<dbReference type="EMBL" id="MNUE01000098">
    <property type="protein sequence ID" value="OJD29004.1"/>
    <property type="molecule type" value="Genomic_DNA"/>
</dbReference>
<dbReference type="GeneID" id="31020337"/>
<feature type="region of interest" description="Disordered" evidence="1">
    <location>
        <begin position="124"/>
        <end position="281"/>
    </location>
</feature>
<dbReference type="AlphaFoldDB" id="A0A1J9RM58"/>
<feature type="compositionally biased region" description="Basic and acidic residues" evidence="1">
    <location>
        <begin position="258"/>
        <end position="273"/>
    </location>
</feature>
<dbReference type="Proteomes" id="UP000183809">
    <property type="component" value="Unassembled WGS sequence"/>
</dbReference>
<reference evidence="2 3" key="1">
    <citation type="submission" date="2016-10" db="EMBL/GenBank/DDBJ databases">
        <title>Proteomics and genomics reveal pathogen-plant mechanisms compatible with a hemibiotrophic lifestyle of Diplodia corticola.</title>
        <authorList>
            <person name="Fernandes I."/>
            <person name="De Jonge R."/>
            <person name="Van De Peer Y."/>
            <person name="Devreese B."/>
            <person name="Alves A."/>
            <person name="Esteves A.C."/>
        </authorList>
    </citation>
    <scope>NUCLEOTIDE SEQUENCE [LARGE SCALE GENOMIC DNA]</scope>
    <source>
        <strain evidence="2 3">CBS 112549</strain>
    </source>
</reference>
<evidence type="ECO:0000313" key="2">
    <source>
        <dbReference type="EMBL" id="OJD29004.1"/>
    </source>
</evidence>
<gene>
    <name evidence="2" type="ORF">BKCO1_980008</name>
</gene>
<name>A0A1J9RM58_9PEZI</name>
<feature type="compositionally biased region" description="Gly residues" evidence="1">
    <location>
        <begin position="186"/>
        <end position="196"/>
    </location>
</feature>